<dbReference type="OrthoDB" id="6101177at2759"/>
<protein>
    <submittedName>
        <fullName evidence="2">Uncharacterized protein</fullName>
    </submittedName>
</protein>
<feature type="region of interest" description="Disordered" evidence="1">
    <location>
        <begin position="101"/>
        <end position="194"/>
    </location>
</feature>
<evidence type="ECO:0000313" key="2">
    <source>
        <dbReference type="EMBL" id="CAG5115132.1"/>
    </source>
</evidence>
<dbReference type="AlphaFoldDB" id="A0A8S3YIE8"/>
<organism evidence="2 3">
    <name type="scientific">Candidula unifasciata</name>
    <dbReference type="NCBI Taxonomy" id="100452"/>
    <lineage>
        <taxon>Eukaryota</taxon>
        <taxon>Metazoa</taxon>
        <taxon>Spiralia</taxon>
        <taxon>Lophotrochozoa</taxon>
        <taxon>Mollusca</taxon>
        <taxon>Gastropoda</taxon>
        <taxon>Heterobranchia</taxon>
        <taxon>Euthyneura</taxon>
        <taxon>Panpulmonata</taxon>
        <taxon>Eupulmonata</taxon>
        <taxon>Stylommatophora</taxon>
        <taxon>Helicina</taxon>
        <taxon>Helicoidea</taxon>
        <taxon>Geomitridae</taxon>
        <taxon>Candidula</taxon>
    </lineage>
</organism>
<evidence type="ECO:0000256" key="1">
    <source>
        <dbReference type="SAM" id="MobiDB-lite"/>
    </source>
</evidence>
<feature type="region of interest" description="Disordered" evidence="1">
    <location>
        <begin position="248"/>
        <end position="272"/>
    </location>
</feature>
<proteinExistence type="predicted"/>
<name>A0A8S3YIE8_9EUPU</name>
<evidence type="ECO:0000313" key="3">
    <source>
        <dbReference type="Proteomes" id="UP000678393"/>
    </source>
</evidence>
<dbReference type="EMBL" id="CAJHNH020000076">
    <property type="protein sequence ID" value="CAG5115132.1"/>
    <property type="molecule type" value="Genomic_DNA"/>
</dbReference>
<sequence>MITIVISSTILYHIPPHRTPQICCDKAARNSHTELLTLYYMKVFPPSIDELIMTTTPPETVTDFHDYEVNEIDPDSQGIYEPAGVFIPPPDYEEEEKTLNFNSEDTDHSDGAEDEKRKPTKPKVPVKVYEGADLSHYLSEDEVEQEQVLRNDSKAKNTLGKKSKSATQKPKNLFKQNTSNKNKRKSIGNVPTTNSVRSFSYADSKFGTKGKTITKSLSASNLTDESEIFLSVNSEQSSYESFLRSRHGDHVPYESNNGIDGGTEGDSGPSLRYKDDTVWKKLTMRLRHRVSKSLGSKDQ</sequence>
<feature type="compositionally biased region" description="Basic and acidic residues" evidence="1">
    <location>
        <begin position="105"/>
        <end position="117"/>
    </location>
</feature>
<comment type="caution">
    <text evidence="2">The sequence shown here is derived from an EMBL/GenBank/DDBJ whole genome shotgun (WGS) entry which is preliminary data.</text>
</comment>
<accession>A0A8S3YIE8</accession>
<reference evidence="2" key="1">
    <citation type="submission" date="2021-04" db="EMBL/GenBank/DDBJ databases">
        <authorList>
            <consortium name="Molecular Ecology Group"/>
        </authorList>
    </citation>
    <scope>NUCLEOTIDE SEQUENCE</scope>
</reference>
<keyword evidence="3" id="KW-1185">Reference proteome</keyword>
<dbReference type="Proteomes" id="UP000678393">
    <property type="component" value="Unassembled WGS sequence"/>
</dbReference>
<gene>
    <name evidence="2" type="ORF">CUNI_LOCUS690</name>
</gene>
<feature type="compositionally biased region" description="Polar residues" evidence="1">
    <location>
        <begin position="165"/>
        <end position="180"/>
    </location>
</feature>